<name>A0A7W7ZWD6_9ACTN</name>
<evidence type="ECO:0000313" key="2">
    <source>
        <dbReference type="Proteomes" id="UP000568380"/>
    </source>
</evidence>
<proteinExistence type="predicted"/>
<comment type="caution">
    <text evidence="1">The sequence shown here is derived from an EMBL/GenBank/DDBJ whole genome shotgun (WGS) entry which is preliminary data.</text>
</comment>
<reference evidence="1 2" key="1">
    <citation type="submission" date="2020-08" db="EMBL/GenBank/DDBJ databases">
        <title>Genomic Encyclopedia of Type Strains, Phase IV (KMG-IV): sequencing the most valuable type-strain genomes for metagenomic binning, comparative biology and taxonomic classification.</title>
        <authorList>
            <person name="Goeker M."/>
        </authorList>
    </citation>
    <scope>NUCLEOTIDE SEQUENCE [LARGE SCALE GENOMIC DNA]</scope>
    <source>
        <strain evidence="1 2">DSM 45385</strain>
    </source>
</reference>
<accession>A0A7W7ZWD6</accession>
<dbReference type="AlphaFoldDB" id="A0A7W7ZWD6"/>
<sequence>MLTIQHLEEADALAAEIWVIDHGTGGGSFTS</sequence>
<keyword evidence="2" id="KW-1185">Reference proteome</keyword>
<dbReference type="Proteomes" id="UP000568380">
    <property type="component" value="Unassembled WGS sequence"/>
</dbReference>
<organism evidence="1 2">
    <name type="scientific">Nonomuraea endophytica</name>
    <dbReference type="NCBI Taxonomy" id="714136"/>
    <lineage>
        <taxon>Bacteria</taxon>
        <taxon>Bacillati</taxon>
        <taxon>Actinomycetota</taxon>
        <taxon>Actinomycetes</taxon>
        <taxon>Streptosporangiales</taxon>
        <taxon>Streptosporangiaceae</taxon>
        <taxon>Nonomuraea</taxon>
    </lineage>
</organism>
<protein>
    <submittedName>
        <fullName evidence="1">Uncharacterized protein</fullName>
    </submittedName>
</protein>
<dbReference type="EMBL" id="JACHIN010000001">
    <property type="protein sequence ID" value="MBB5075014.1"/>
    <property type="molecule type" value="Genomic_DNA"/>
</dbReference>
<evidence type="ECO:0000313" key="1">
    <source>
        <dbReference type="EMBL" id="MBB5075014.1"/>
    </source>
</evidence>
<gene>
    <name evidence="1" type="ORF">HNR40_000460</name>
</gene>